<proteinExistence type="predicted"/>
<dbReference type="OrthoDB" id="1748554at2759"/>
<gene>
    <name evidence="1" type="ORF">FRX31_024483</name>
</gene>
<organism evidence="1 2">
    <name type="scientific">Thalictrum thalictroides</name>
    <name type="common">Rue-anemone</name>
    <name type="synonym">Anemone thalictroides</name>
    <dbReference type="NCBI Taxonomy" id="46969"/>
    <lineage>
        <taxon>Eukaryota</taxon>
        <taxon>Viridiplantae</taxon>
        <taxon>Streptophyta</taxon>
        <taxon>Embryophyta</taxon>
        <taxon>Tracheophyta</taxon>
        <taxon>Spermatophyta</taxon>
        <taxon>Magnoliopsida</taxon>
        <taxon>Ranunculales</taxon>
        <taxon>Ranunculaceae</taxon>
        <taxon>Thalictroideae</taxon>
        <taxon>Thalictrum</taxon>
    </lineage>
</organism>
<evidence type="ECO:0000313" key="1">
    <source>
        <dbReference type="EMBL" id="KAF5185930.1"/>
    </source>
</evidence>
<dbReference type="Proteomes" id="UP000554482">
    <property type="component" value="Unassembled WGS sequence"/>
</dbReference>
<reference evidence="1 2" key="1">
    <citation type="submission" date="2020-06" db="EMBL/GenBank/DDBJ databases">
        <title>Transcriptomic and genomic resources for Thalictrum thalictroides and T. hernandezii: Facilitating candidate gene discovery in an emerging model plant lineage.</title>
        <authorList>
            <person name="Arias T."/>
            <person name="Riano-Pachon D.M."/>
            <person name="Di Stilio V.S."/>
        </authorList>
    </citation>
    <scope>NUCLEOTIDE SEQUENCE [LARGE SCALE GENOMIC DNA]</scope>
    <source>
        <strain evidence="2">cv. WT478/WT964</strain>
        <tissue evidence="1">Leaves</tissue>
    </source>
</reference>
<accession>A0A7J6VP36</accession>
<evidence type="ECO:0000313" key="2">
    <source>
        <dbReference type="Proteomes" id="UP000554482"/>
    </source>
</evidence>
<protein>
    <recommendedName>
        <fullName evidence="3">Reverse transcriptase zinc-binding domain-containing protein</fullName>
    </recommendedName>
</protein>
<dbReference type="EMBL" id="JABWDY010030044">
    <property type="protein sequence ID" value="KAF5185930.1"/>
    <property type="molecule type" value="Genomic_DNA"/>
</dbReference>
<name>A0A7J6VP36_THATH</name>
<keyword evidence="2" id="KW-1185">Reference proteome</keyword>
<sequence>MKWVNEPFVLWNLRLRRYCNDEEALPTGRVSSSLDQWCLKKVHITGLGWVDSRAVNIEIYVQKTGGCGADVVYNWLNESVVHLFLHCSIALEVWKNVTTASSELYPSLFITDSTEEWLVAWPRKHELKITVSQCYNSDDMEEPE</sequence>
<evidence type="ECO:0008006" key="3">
    <source>
        <dbReference type="Google" id="ProtNLM"/>
    </source>
</evidence>
<comment type="caution">
    <text evidence="1">The sequence shown here is derived from an EMBL/GenBank/DDBJ whole genome shotgun (WGS) entry which is preliminary data.</text>
</comment>
<dbReference type="AlphaFoldDB" id="A0A7J6VP36"/>